<gene>
    <name evidence="1" type="ORF">HanXRQr2_Chr10g0431251</name>
</gene>
<evidence type="ECO:0000313" key="2">
    <source>
        <dbReference type="Proteomes" id="UP000215914"/>
    </source>
</evidence>
<keyword evidence="2" id="KW-1185">Reference proteome</keyword>
<dbReference type="EMBL" id="MNCJ02000325">
    <property type="protein sequence ID" value="KAF5785669.1"/>
    <property type="molecule type" value="Genomic_DNA"/>
</dbReference>
<accession>A0A9K3HWQ5</accession>
<protein>
    <submittedName>
        <fullName evidence="1">Uncharacterized protein</fullName>
    </submittedName>
</protein>
<dbReference type="Gramene" id="mRNA:HanXRQr2_Chr10g0431251">
    <property type="protein sequence ID" value="mRNA:HanXRQr2_Chr10g0431251"/>
    <property type="gene ID" value="HanXRQr2_Chr10g0431251"/>
</dbReference>
<reference evidence="1" key="2">
    <citation type="submission" date="2020-06" db="EMBL/GenBank/DDBJ databases">
        <title>Helianthus annuus Genome sequencing and assembly Release 2.</title>
        <authorList>
            <person name="Gouzy J."/>
            <person name="Langlade N."/>
            <person name="Munos S."/>
        </authorList>
    </citation>
    <scope>NUCLEOTIDE SEQUENCE</scope>
    <source>
        <tissue evidence="1">Leaves</tissue>
    </source>
</reference>
<reference evidence="1" key="1">
    <citation type="journal article" date="2017" name="Nature">
        <title>The sunflower genome provides insights into oil metabolism, flowering and Asterid evolution.</title>
        <authorList>
            <person name="Badouin H."/>
            <person name="Gouzy J."/>
            <person name="Grassa C.J."/>
            <person name="Murat F."/>
            <person name="Staton S.E."/>
            <person name="Cottret L."/>
            <person name="Lelandais-Briere C."/>
            <person name="Owens G.L."/>
            <person name="Carrere S."/>
            <person name="Mayjonade B."/>
            <person name="Legrand L."/>
            <person name="Gill N."/>
            <person name="Kane N.C."/>
            <person name="Bowers J.E."/>
            <person name="Hubner S."/>
            <person name="Bellec A."/>
            <person name="Berard A."/>
            <person name="Berges H."/>
            <person name="Blanchet N."/>
            <person name="Boniface M.C."/>
            <person name="Brunel D."/>
            <person name="Catrice O."/>
            <person name="Chaidir N."/>
            <person name="Claudel C."/>
            <person name="Donnadieu C."/>
            <person name="Faraut T."/>
            <person name="Fievet G."/>
            <person name="Helmstetter N."/>
            <person name="King M."/>
            <person name="Knapp S.J."/>
            <person name="Lai Z."/>
            <person name="Le Paslier M.C."/>
            <person name="Lippi Y."/>
            <person name="Lorenzon L."/>
            <person name="Mandel J.R."/>
            <person name="Marage G."/>
            <person name="Marchand G."/>
            <person name="Marquand E."/>
            <person name="Bret-Mestries E."/>
            <person name="Morien E."/>
            <person name="Nambeesan S."/>
            <person name="Nguyen T."/>
            <person name="Pegot-Espagnet P."/>
            <person name="Pouilly N."/>
            <person name="Raftis F."/>
            <person name="Sallet E."/>
            <person name="Schiex T."/>
            <person name="Thomas J."/>
            <person name="Vandecasteele C."/>
            <person name="Vares D."/>
            <person name="Vear F."/>
            <person name="Vautrin S."/>
            <person name="Crespi M."/>
            <person name="Mangin B."/>
            <person name="Burke J.M."/>
            <person name="Salse J."/>
            <person name="Munos S."/>
            <person name="Vincourt P."/>
            <person name="Rieseberg L.H."/>
            <person name="Langlade N.B."/>
        </authorList>
    </citation>
    <scope>NUCLEOTIDE SEQUENCE</scope>
    <source>
        <tissue evidence="1">Leaves</tissue>
    </source>
</reference>
<dbReference type="AlphaFoldDB" id="A0A9K3HWQ5"/>
<name>A0A9K3HWQ5_HELAN</name>
<comment type="caution">
    <text evidence="1">The sequence shown here is derived from an EMBL/GenBank/DDBJ whole genome shotgun (WGS) entry which is preliminary data.</text>
</comment>
<proteinExistence type="predicted"/>
<dbReference type="Proteomes" id="UP000215914">
    <property type="component" value="Unassembled WGS sequence"/>
</dbReference>
<sequence>METWRDTDTIKRLQVLGFHCLSGSLPSWVKAAFYLSFHCIIEIFLKKKHWAGNFSNMFQSPNMGSILLLYTCDTTNHIACRFTDTYTYTYNTNVNTHTLYMNQKVKAKQWQASFSSTMDNIGIPTRVRLQHADV</sequence>
<organism evidence="1 2">
    <name type="scientific">Helianthus annuus</name>
    <name type="common">Common sunflower</name>
    <dbReference type="NCBI Taxonomy" id="4232"/>
    <lineage>
        <taxon>Eukaryota</taxon>
        <taxon>Viridiplantae</taxon>
        <taxon>Streptophyta</taxon>
        <taxon>Embryophyta</taxon>
        <taxon>Tracheophyta</taxon>
        <taxon>Spermatophyta</taxon>
        <taxon>Magnoliopsida</taxon>
        <taxon>eudicotyledons</taxon>
        <taxon>Gunneridae</taxon>
        <taxon>Pentapetalae</taxon>
        <taxon>asterids</taxon>
        <taxon>campanulids</taxon>
        <taxon>Asterales</taxon>
        <taxon>Asteraceae</taxon>
        <taxon>Asteroideae</taxon>
        <taxon>Heliantheae alliance</taxon>
        <taxon>Heliantheae</taxon>
        <taxon>Helianthus</taxon>
    </lineage>
</organism>
<evidence type="ECO:0000313" key="1">
    <source>
        <dbReference type="EMBL" id="KAF5785669.1"/>
    </source>
</evidence>